<evidence type="ECO:0000313" key="4">
    <source>
        <dbReference type="WBParaSite" id="SRAE_1000093100.1"/>
    </source>
</evidence>
<proteinExistence type="predicted"/>
<name>A0A090KZ04_STRRB</name>
<feature type="compositionally biased region" description="Basic residues" evidence="1">
    <location>
        <begin position="1"/>
        <end position="18"/>
    </location>
</feature>
<reference evidence="2 3" key="1">
    <citation type="submission" date="2014-09" db="EMBL/GenBank/DDBJ databases">
        <authorList>
            <person name="Martin A.A."/>
        </authorList>
    </citation>
    <scope>NUCLEOTIDE SEQUENCE</scope>
    <source>
        <strain evidence="3">ED321</strain>
        <strain evidence="2">ED321 Heterogonic</strain>
    </source>
</reference>
<organism evidence="2">
    <name type="scientific">Strongyloides ratti</name>
    <name type="common">Parasitic roundworm</name>
    <dbReference type="NCBI Taxonomy" id="34506"/>
    <lineage>
        <taxon>Eukaryota</taxon>
        <taxon>Metazoa</taxon>
        <taxon>Ecdysozoa</taxon>
        <taxon>Nematoda</taxon>
        <taxon>Chromadorea</taxon>
        <taxon>Rhabditida</taxon>
        <taxon>Tylenchina</taxon>
        <taxon>Panagrolaimomorpha</taxon>
        <taxon>Strongyloidoidea</taxon>
        <taxon>Strongyloididae</taxon>
        <taxon>Strongyloides</taxon>
    </lineage>
</organism>
<evidence type="ECO:0000313" key="3">
    <source>
        <dbReference type="Proteomes" id="UP000035682"/>
    </source>
</evidence>
<evidence type="ECO:0000256" key="1">
    <source>
        <dbReference type="SAM" id="MobiDB-lite"/>
    </source>
</evidence>
<keyword evidence="3" id="KW-1185">Reference proteome</keyword>
<protein>
    <submittedName>
        <fullName evidence="2 4">Uncharacterized protein</fullName>
    </submittedName>
</protein>
<reference evidence="4" key="2">
    <citation type="submission" date="2020-12" db="UniProtKB">
        <authorList>
            <consortium name="WormBaseParasite"/>
        </authorList>
    </citation>
    <scope>IDENTIFICATION</scope>
</reference>
<feature type="region of interest" description="Disordered" evidence="1">
    <location>
        <begin position="1"/>
        <end position="31"/>
    </location>
</feature>
<dbReference type="AlphaFoldDB" id="A0A090KZ04"/>
<dbReference type="RefSeq" id="XP_024501863.1">
    <property type="nucleotide sequence ID" value="XM_024647824.1"/>
</dbReference>
<accession>A0A090KZ04</accession>
<evidence type="ECO:0000313" key="2">
    <source>
        <dbReference type="EMBL" id="CEF62661.1"/>
    </source>
</evidence>
<dbReference type="Proteomes" id="UP000035682">
    <property type="component" value="Unplaced"/>
</dbReference>
<gene>
    <name evidence="2 4 5" type="ORF">SRAE_1000093100</name>
</gene>
<sequence length="238" mass="27357">MTRSKVSSKKSKLSKRKNPIMDGKKNLTDNNGISMIGQEKNVESNIYNTIKGFSDDSSHLIREIKEDDNITLTTNFSEKCDSFLTKNINYQEHNSFFDGSMTIVPSINVDLNETFKELADIENSTFDGNFNETSLSFIRNVSSMNNMGLGSKILKNRKNIDFNNLSIASPRECLRKMQEDRVKLLFINDKSILDMKGKSDMNVSVNIDKKQKEESDNKPVLRRSERIRQKMIKRYGLM</sequence>
<dbReference type="WBParaSite" id="SRAE_1000093100.1">
    <property type="protein sequence ID" value="SRAE_1000093100.1"/>
    <property type="gene ID" value="WBGene00257531"/>
</dbReference>
<dbReference type="WormBase" id="SRAE_1000093100">
    <property type="protein sequence ID" value="SRP10745"/>
    <property type="gene ID" value="WBGene00257531"/>
</dbReference>
<evidence type="ECO:0000313" key="5">
    <source>
        <dbReference type="WormBase" id="SRAE_1000093100"/>
    </source>
</evidence>
<dbReference type="CTD" id="36375026"/>
<dbReference type="GeneID" id="36375026"/>
<dbReference type="EMBL" id="LN609528">
    <property type="protein sequence ID" value="CEF62661.1"/>
    <property type="molecule type" value="Genomic_DNA"/>
</dbReference>